<reference evidence="1" key="1">
    <citation type="submission" date="2021-05" db="EMBL/GenBank/DDBJ databases">
        <authorList>
            <person name="Scholz U."/>
            <person name="Mascher M."/>
            <person name="Fiebig A."/>
        </authorList>
    </citation>
    <scope>NUCLEOTIDE SEQUENCE [LARGE SCALE GENOMIC DNA]</scope>
</reference>
<keyword evidence="2" id="KW-1185">Reference proteome</keyword>
<evidence type="ECO:0000313" key="1">
    <source>
        <dbReference type="EnsemblPlants" id="AVESA.00010b.r2.5AG0860830.1.CDS.1"/>
    </source>
</evidence>
<name>A0ACD5XVE8_AVESA</name>
<sequence length="380" mass="42884">MGFPEGKLKDLLIACARAVEDDKDRDGIDVMVVELRRMVSKSGDPFERLGAYMLEALVARMDSSGLSVYKDLKAEEEAKPSDLMSYMHLLYEVCPQFIFARMSANGAIAEAVKGQATVHIIDFNISDGSQWVTLLQALGARPGGAPSIRITGISDTVAARSRNSKLELTERRLSYLAERLNVPFEFHAVAISGDQVEEGHLAVIPRPGGSGEQEEKETVVVNFPMVLDKNRDRILKLVKSLSPRVLTLVEPECNTNSANFFHRFVETLDYHAAVFESMDVAFPRKGETRMNMEQHFLWRQIVNIVACEGSDRVERHEHFVQWKARLLMAGFTPHPLSSIVNNTIRTLLQSYHSSYRVDERDEVLYLGWKDRTMVVTSAWH</sequence>
<dbReference type="EnsemblPlants" id="AVESA.00010b.r2.5AG0860830.1">
    <property type="protein sequence ID" value="AVESA.00010b.r2.5AG0860830.1.CDS.1"/>
    <property type="gene ID" value="AVESA.00010b.r2.5AG0860830"/>
</dbReference>
<proteinExistence type="predicted"/>
<organism evidence="1 2">
    <name type="scientific">Avena sativa</name>
    <name type="common">Oat</name>
    <dbReference type="NCBI Taxonomy" id="4498"/>
    <lineage>
        <taxon>Eukaryota</taxon>
        <taxon>Viridiplantae</taxon>
        <taxon>Streptophyta</taxon>
        <taxon>Embryophyta</taxon>
        <taxon>Tracheophyta</taxon>
        <taxon>Spermatophyta</taxon>
        <taxon>Magnoliopsida</taxon>
        <taxon>Liliopsida</taxon>
        <taxon>Poales</taxon>
        <taxon>Poaceae</taxon>
        <taxon>BOP clade</taxon>
        <taxon>Pooideae</taxon>
        <taxon>Poodae</taxon>
        <taxon>Poeae</taxon>
        <taxon>Poeae Chloroplast Group 1 (Aveneae type)</taxon>
        <taxon>Aveninae</taxon>
        <taxon>Avena</taxon>
    </lineage>
</organism>
<protein>
    <submittedName>
        <fullName evidence="1">Uncharacterized protein</fullName>
    </submittedName>
</protein>
<reference evidence="1" key="2">
    <citation type="submission" date="2025-09" db="UniProtKB">
        <authorList>
            <consortium name="EnsemblPlants"/>
        </authorList>
    </citation>
    <scope>IDENTIFICATION</scope>
</reference>
<evidence type="ECO:0000313" key="2">
    <source>
        <dbReference type="Proteomes" id="UP001732700"/>
    </source>
</evidence>
<accession>A0ACD5XVE8</accession>
<dbReference type="Proteomes" id="UP001732700">
    <property type="component" value="Chromosome 5A"/>
</dbReference>